<reference evidence="8 9" key="1">
    <citation type="submission" date="2019-01" db="EMBL/GenBank/DDBJ databases">
        <title>Novel species of Nocardioides.</title>
        <authorList>
            <person name="Liu Q."/>
            <person name="Xin Y.-H."/>
        </authorList>
    </citation>
    <scope>NUCLEOTIDE SEQUENCE [LARGE SCALE GENOMIC DNA]</scope>
    <source>
        <strain evidence="8 9">CGMCC 4.6875</strain>
    </source>
</reference>
<dbReference type="CDD" id="cd06170">
    <property type="entry name" value="LuxR_C_like"/>
    <property type="match status" value="1"/>
</dbReference>
<dbReference type="OrthoDB" id="9808843at2"/>
<evidence type="ECO:0000256" key="3">
    <source>
        <dbReference type="ARBA" id="ARBA00023125"/>
    </source>
</evidence>
<evidence type="ECO:0000256" key="1">
    <source>
        <dbReference type="ARBA" id="ARBA00022553"/>
    </source>
</evidence>
<dbReference type="SUPFAM" id="SSF52172">
    <property type="entry name" value="CheY-like"/>
    <property type="match status" value="1"/>
</dbReference>
<dbReference type="PROSITE" id="PS50110">
    <property type="entry name" value="RESPONSE_REGULATORY"/>
    <property type="match status" value="1"/>
</dbReference>
<keyword evidence="4" id="KW-0804">Transcription</keyword>
<gene>
    <name evidence="8" type="ORF">EUA07_03710</name>
</gene>
<name>A0A4Q2SGT7_9ACTN</name>
<dbReference type="PROSITE" id="PS00622">
    <property type="entry name" value="HTH_LUXR_1"/>
    <property type="match status" value="1"/>
</dbReference>
<dbReference type="GO" id="GO:0003677">
    <property type="term" value="F:DNA binding"/>
    <property type="evidence" value="ECO:0007669"/>
    <property type="project" value="UniProtKB-KW"/>
</dbReference>
<evidence type="ECO:0000313" key="9">
    <source>
        <dbReference type="Proteomes" id="UP000293291"/>
    </source>
</evidence>
<dbReference type="AlphaFoldDB" id="A0A4Q2SGT7"/>
<feature type="modified residue" description="4-aspartylphosphate" evidence="5">
    <location>
        <position position="68"/>
    </location>
</feature>
<evidence type="ECO:0000256" key="2">
    <source>
        <dbReference type="ARBA" id="ARBA00023015"/>
    </source>
</evidence>
<evidence type="ECO:0000256" key="4">
    <source>
        <dbReference type="ARBA" id="ARBA00023163"/>
    </source>
</evidence>
<dbReference type="PANTHER" id="PTHR43214">
    <property type="entry name" value="TWO-COMPONENT RESPONSE REGULATOR"/>
    <property type="match status" value="1"/>
</dbReference>
<dbReference type="InterPro" id="IPR000792">
    <property type="entry name" value="Tscrpt_reg_LuxR_C"/>
</dbReference>
<evidence type="ECO:0000259" key="6">
    <source>
        <dbReference type="PROSITE" id="PS50043"/>
    </source>
</evidence>
<dbReference type="SMART" id="SM00448">
    <property type="entry name" value="REC"/>
    <property type="match status" value="1"/>
</dbReference>
<sequence length="236" mass="24300">MDTVGLVTGGSNDAPVRLAVVDDDPMVRAALAMMLGGDSGITVVAEAGDGEEALRVVPAADADVVLMDIRMPVRDGLSATEALLGTDPDLKVIVLTTFDTDDMVLRALRTGAAGFLLKDTPPARLVQAIRAVASGEPMLSPSVTAQLIAAVTRTDASAGSPGAEARVHSARAALASLTERERDVADGVARGLSNADIAAELYMGVPTVKTHVGRLFTKLGVENRVQVAILVHDAQG</sequence>
<evidence type="ECO:0000259" key="7">
    <source>
        <dbReference type="PROSITE" id="PS50110"/>
    </source>
</evidence>
<protein>
    <submittedName>
        <fullName evidence="8">Response regulator transcription factor</fullName>
    </submittedName>
</protein>
<dbReference type="PANTHER" id="PTHR43214:SF24">
    <property type="entry name" value="TRANSCRIPTIONAL REGULATORY PROTEIN NARL-RELATED"/>
    <property type="match status" value="1"/>
</dbReference>
<dbReference type="CDD" id="cd17535">
    <property type="entry name" value="REC_NarL-like"/>
    <property type="match status" value="1"/>
</dbReference>
<dbReference type="InterPro" id="IPR058245">
    <property type="entry name" value="NreC/VraR/RcsB-like_REC"/>
</dbReference>
<dbReference type="SUPFAM" id="SSF46894">
    <property type="entry name" value="C-terminal effector domain of the bipartite response regulators"/>
    <property type="match status" value="1"/>
</dbReference>
<dbReference type="Pfam" id="PF00072">
    <property type="entry name" value="Response_reg"/>
    <property type="match status" value="1"/>
</dbReference>
<feature type="domain" description="Response regulatory" evidence="7">
    <location>
        <begin position="17"/>
        <end position="133"/>
    </location>
</feature>
<keyword evidence="2" id="KW-0805">Transcription regulation</keyword>
<dbReference type="GO" id="GO:0000160">
    <property type="term" value="P:phosphorelay signal transduction system"/>
    <property type="evidence" value="ECO:0007669"/>
    <property type="project" value="InterPro"/>
</dbReference>
<dbReference type="InterPro" id="IPR016032">
    <property type="entry name" value="Sig_transdc_resp-reg_C-effctor"/>
</dbReference>
<proteinExistence type="predicted"/>
<dbReference type="InterPro" id="IPR001789">
    <property type="entry name" value="Sig_transdc_resp-reg_receiver"/>
</dbReference>
<dbReference type="PRINTS" id="PR00038">
    <property type="entry name" value="HTHLUXR"/>
</dbReference>
<accession>A0A4Q2SGT7</accession>
<comment type="caution">
    <text evidence="8">The sequence shown here is derived from an EMBL/GenBank/DDBJ whole genome shotgun (WGS) entry which is preliminary data.</text>
</comment>
<dbReference type="InterPro" id="IPR011006">
    <property type="entry name" value="CheY-like_superfamily"/>
</dbReference>
<dbReference type="Pfam" id="PF00196">
    <property type="entry name" value="GerE"/>
    <property type="match status" value="1"/>
</dbReference>
<dbReference type="Proteomes" id="UP000293291">
    <property type="component" value="Unassembled WGS sequence"/>
</dbReference>
<keyword evidence="9" id="KW-1185">Reference proteome</keyword>
<dbReference type="SMART" id="SM00421">
    <property type="entry name" value="HTH_LUXR"/>
    <property type="match status" value="1"/>
</dbReference>
<evidence type="ECO:0000313" key="8">
    <source>
        <dbReference type="EMBL" id="RYC04051.1"/>
    </source>
</evidence>
<dbReference type="EMBL" id="SDWU01000003">
    <property type="protein sequence ID" value="RYC04051.1"/>
    <property type="molecule type" value="Genomic_DNA"/>
</dbReference>
<dbReference type="GO" id="GO:0006355">
    <property type="term" value="P:regulation of DNA-templated transcription"/>
    <property type="evidence" value="ECO:0007669"/>
    <property type="project" value="InterPro"/>
</dbReference>
<keyword evidence="1 5" id="KW-0597">Phosphoprotein</keyword>
<organism evidence="8 9">
    <name type="scientific">Nocardioides ganghwensis</name>
    <dbReference type="NCBI Taxonomy" id="252230"/>
    <lineage>
        <taxon>Bacteria</taxon>
        <taxon>Bacillati</taxon>
        <taxon>Actinomycetota</taxon>
        <taxon>Actinomycetes</taxon>
        <taxon>Propionibacteriales</taxon>
        <taxon>Nocardioidaceae</taxon>
        <taxon>Nocardioides</taxon>
    </lineage>
</organism>
<feature type="domain" description="HTH luxR-type" evidence="6">
    <location>
        <begin position="170"/>
        <end position="235"/>
    </location>
</feature>
<dbReference type="PROSITE" id="PS50043">
    <property type="entry name" value="HTH_LUXR_2"/>
    <property type="match status" value="1"/>
</dbReference>
<evidence type="ECO:0000256" key="5">
    <source>
        <dbReference type="PROSITE-ProRule" id="PRU00169"/>
    </source>
</evidence>
<dbReference type="InterPro" id="IPR039420">
    <property type="entry name" value="WalR-like"/>
</dbReference>
<dbReference type="Gene3D" id="3.40.50.2300">
    <property type="match status" value="1"/>
</dbReference>
<keyword evidence="3" id="KW-0238">DNA-binding</keyword>